<organism evidence="1 2">
    <name type="scientific">Phaseolus angularis</name>
    <name type="common">Azuki bean</name>
    <name type="synonym">Vigna angularis</name>
    <dbReference type="NCBI Taxonomy" id="3914"/>
    <lineage>
        <taxon>Eukaryota</taxon>
        <taxon>Viridiplantae</taxon>
        <taxon>Streptophyta</taxon>
        <taxon>Embryophyta</taxon>
        <taxon>Tracheophyta</taxon>
        <taxon>Spermatophyta</taxon>
        <taxon>Magnoliopsida</taxon>
        <taxon>eudicotyledons</taxon>
        <taxon>Gunneridae</taxon>
        <taxon>Pentapetalae</taxon>
        <taxon>rosids</taxon>
        <taxon>fabids</taxon>
        <taxon>Fabales</taxon>
        <taxon>Fabaceae</taxon>
        <taxon>Papilionoideae</taxon>
        <taxon>50 kb inversion clade</taxon>
        <taxon>NPAAA clade</taxon>
        <taxon>indigoferoid/millettioid clade</taxon>
        <taxon>Phaseoleae</taxon>
        <taxon>Vigna</taxon>
    </lineage>
</organism>
<reference evidence="2" key="1">
    <citation type="journal article" date="2015" name="Proc. Natl. Acad. Sci. U.S.A.">
        <title>Genome sequencing of adzuki bean (Vigna angularis) provides insight into high starch and low fat accumulation and domestication.</title>
        <authorList>
            <person name="Yang K."/>
            <person name="Tian Z."/>
            <person name="Chen C."/>
            <person name="Luo L."/>
            <person name="Zhao B."/>
            <person name="Wang Z."/>
            <person name="Yu L."/>
            <person name="Li Y."/>
            <person name="Sun Y."/>
            <person name="Li W."/>
            <person name="Chen Y."/>
            <person name="Li Y."/>
            <person name="Zhang Y."/>
            <person name="Ai D."/>
            <person name="Zhao J."/>
            <person name="Shang C."/>
            <person name="Ma Y."/>
            <person name="Wu B."/>
            <person name="Wang M."/>
            <person name="Gao L."/>
            <person name="Sun D."/>
            <person name="Zhang P."/>
            <person name="Guo F."/>
            <person name="Wang W."/>
            <person name="Li Y."/>
            <person name="Wang J."/>
            <person name="Varshney R.K."/>
            <person name="Wang J."/>
            <person name="Ling H.Q."/>
            <person name="Wan P."/>
        </authorList>
    </citation>
    <scope>NUCLEOTIDE SEQUENCE</scope>
    <source>
        <strain evidence="2">cv. Jingnong 6</strain>
    </source>
</reference>
<accession>A0A0L9UME1</accession>
<protein>
    <submittedName>
        <fullName evidence="1">Uncharacterized protein</fullName>
    </submittedName>
</protein>
<evidence type="ECO:0000313" key="1">
    <source>
        <dbReference type="EMBL" id="KOM43876.1"/>
    </source>
</evidence>
<name>A0A0L9UME1_PHAAN</name>
<sequence>MMVGYKDEGDFAVVWFAWRKLTNLDDGLRFLRFLVFVCRLMREEMTMEKMRDGGGFRYCGGESELGFHMGASMIAFLVL</sequence>
<dbReference type="Proteomes" id="UP000053144">
    <property type="component" value="Chromosome 5"/>
</dbReference>
<proteinExistence type="predicted"/>
<evidence type="ECO:0000313" key="2">
    <source>
        <dbReference type="Proteomes" id="UP000053144"/>
    </source>
</evidence>
<dbReference type="AlphaFoldDB" id="A0A0L9UME1"/>
<gene>
    <name evidence="1" type="ORF">LR48_Vigan05g148100</name>
</gene>
<dbReference type="Gramene" id="KOM43876">
    <property type="protein sequence ID" value="KOM43876"/>
    <property type="gene ID" value="LR48_Vigan05g148100"/>
</dbReference>
<dbReference type="EMBL" id="CM003375">
    <property type="protein sequence ID" value="KOM43876.1"/>
    <property type="molecule type" value="Genomic_DNA"/>
</dbReference>